<protein>
    <recommendedName>
        <fullName evidence="4">MarR family protein</fullName>
    </recommendedName>
</protein>
<evidence type="ECO:0008006" key="4">
    <source>
        <dbReference type="Google" id="ProtNLM"/>
    </source>
</evidence>
<gene>
    <name evidence="2" type="ORF">GCM10023205_64400</name>
</gene>
<accession>A0ABP9I1J2</accession>
<keyword evidence="3" id="KW-1185">Reference proteome</keyword>
<dbReference type="InterPro" id="IPR036388">
    <property type="entry name" value="WH-like_DNA-bd_sf"/>
</dbReference>
<dbReference type="Gene3D" id="1.10.10.10">
    <property type="entry name" value="Winged helix-like DNA-binding domain superfamily/Winged helix DNA-binding domain"/>
    <property type="match status" value="1"/>
</dbReference>
<dbReference type="EMBL" id="BAABHS010000029">
    <property type="protein sequence ID" value="GAA4985208.1"/>
    <property type="molecule type" value="Genomic_DNA"/>
</dbReference>
<evidence type="ECO:0000313" key="3">
    <source>
        <dbReference type="Proteomes" id="UP001500466"/>
    </source>
</evidence>
<evidence type="ECO:0000256" key="1">
    <source>
        <dbReference type="SAM" id="MobiDB-lite"/>
    </source>
</evidence>
<reference evidence="3" key="1">
    <citation type="journal article" date="2019" name="Int. J. Syst. Evol. Microbiol.">
        <title>The Global Catalogue of Microorganisms (GCM) 10K type strain sequencing project: providing services to taxonomists for standard genome sequencing and annotation.</title>
        <authorList>
            <consortium name="The Broad Institute Genomics Platform"/>
            <consortium name="The Broad Institute Genome Sequencing Center for Infectious Disease"/>
            <person name="Wu L."/>
            <person name="Ma J."/>
        </authorList>
    </citation>
    <scope>NUCLEOTIDE SEQUENCE [LARGE SCALE GENOMIC DNA]</scope>
    <source>
        <strain evidence="3">JCM 17986</strain>
    </source>
</reference>
<organism evidence="2 3">
    <name type="scientific">Yinghuangia aomiensis</name>
    <dbReference type="NCBI Taxonomy" id="676205"/>
    <lineage>
        <taxon>Bacteria</taxon>
        <taxon>Bacillati</taxon>
        <taxon>Actinomycetota</taxon>
        <taxon>Actinomycetes</taxon>
        <taxon>Kitasatosporales</taxon>
        <taxon>Streptomycetaceae</taxon>
        <taxon>Yinghuangia</taxon>
    </lineage>
</organism>
<dbReference type="Proteomes" id="UP001500466">
    <property type="component" value="Unassembled WGS sequence"/>
</dbReference>
<name>A0ABP9I1J2_9ACTN</name>
<dbReference type="SUPFAM" id="SSF46785">
    <property type="entry name" value="Winged helix' DNA-binding domain"/>
    <property type="match status" value="1"/>
</dbReference>
<sequence>MARDPNTRLRDIAATCRLTERAVQGIVADLERDGYLTRTRAGRRTVYRVTPDTVLRHPADGGRPVADALGLLPAPDHGGTGEEADWDEPSVRARPR</sequence>
<evidence type="ECO:0000313" key="2">
    <source>
        <dbReference type="EMBL" id="GAA4985208.1"/>
    </source>
</evidence>
<comment type="caution">
    <text evidence="2">The sequence shown here is derived from an EMBL/GenBank/DDBJ whole genome shotgun (WGS) entry which is preliminary data.</text>
</comment>
<dbReference type="InterPro" id="IPR036390">
    <property type="entry name" value="WH_DNA-bd_sf"/>
</dbReference>
<feature type="region of interest" description="Disordered" evidence="1">
    <location>
        <begin position="72"/>
        <end position="96"/>
    </location>
</feature>
<proteinExistence type="predicted"/>